<dbReference type="PRINTS" id="PR01705">
    <property type="entry name" value="TSP1REPEAT"/>
</dbReference>
<dbReference type="SUPFAM" id="SSF82895">
    <property type="entry name" value="TSP-1 type 1 repeat"/>
    <property type="match status" value="2"/>
</dbReference>
<evidence type="ECO:0000256" key="1">
    <source>
        <dbReference type="ARBA" id="ARBA00022737"/>
    </source>
</evidence>
<organism evidence="3 4">
    <name type="scientific">Dreissena polymorpha</name>
    <name type="common">Zebra mussel</name>
    <name type="synonym">Mytilus polymorpha</name>
    <dbReference type="NCBI Taxonomy" id="45954"/>
    <lineage>
        <taxon>Eukaryota</taxon>
        <taxon>Metazoa</taxon>
        <taxon>Spiralia</taxon>
        <taxon>Lophotrochozoa</taxon>
        <taxon>Mollusca</taxon>
        <taxon>Bivalvia</taxon>
        <taxon>Autobranchia</taxon>
        <taxon>Heteroconchia</taxon>
        <taxon>Euheterodonta</taxon>
        <taxon>Imparidentia</taxon>
        <taxon>Neoheterodontei</taxon>
        <taxon>Myida</taxon>
        <taxon>Dreissenoidea</taxon>
        <taxon>Dreissenidae</taxon>
        <taxon>Dreissena</taxon>
    </lineage>
</organism>
<dbReference type="EMBL" id="JAIWYP010000010">
    <property type="protein sequence ID" value="KAH3754741.1"/>
    <property type="molecule type" value="Genomic_DNA"/>
</dbReference>
<dbReference type="Proteomes" id="UP000828390">
    <property type="component" value="Unassembled WGS sequence"/>
</dbReference>
<dbReference type="InterPro" id="IPR036383">
    <property type="entry name" value="TSP1_rpt_sf"/>
</dbReference>
<dbReference type="FunFam" id="2.20.100.10:FF:000007">
    <property type="entry name" value="Thrombospondin 1"/>
    <property type="match status" value="1"/>
</dbReference>
<dbReference type="InterPro" id="IPR052065">
    <property type="entry name" value="Compl_asym_regulator"/>
</dbReference>
<protein>
    <submittedName>
        <fullName evidence="3">Uncharacterized protein</fullName>
    </submittedName>
</protein>
<keyword evidence="2" id="KW-1015">Disulfide bond</keyword>
<dbReference type="PANTHER" id="PTHR22906:SF21">
    <property type="entry name" value="SEMA DOMAIN-CONTAINING PROTEIN"/>
    <property type="match status" value="1"/>
</dbReference>
<dbReference type="InterPro" id="IPR000884">
    <property type="entry name" value="TSP1_rpt"/>
</dbReference>
<keyword evidence="1" id="KW-0677">Repeat</keyword>
<comment type="caution">
    <text evidence="3">The sequence shown here is derived from an EMBL/GenBank/DDBJ whole genome shotgun (WGS) entry which is preliminary data.</text>
</comment>
<dbReference type="AlphaFoldDB" id="A0A9D4DU32"/>
<dbReference type="Pfam" id="PF00090">
    <property type="entry name" value="TSP_1"/>
    <property type="match status" value="2"/>
</dbReference>
<dbReference type="SMART" id="SM00209">
    <property type="entry name" value="TSP1"/>
    <property type="match status" value="2"/>
</dbReference>
<accession>A0A9D4DU32</accession>
<dbReference type="PROSITE" id="PS50092">
    <property type="entry name" value="TSP1"/>
    <property type="match status" value="2"/>
</dbReference>
<evidence type="ECO:0000313" key="4">
    <source>
        <dbReference type="Proteomes" id="UP000828390"/>
    </source>
</evidence>
<evidence type="ECO:0000313" key="3">
    <source>
        <dbReference type="EMBL" id="KAH3754741.1"/>
    </source>
</evidence>
<dbReference type="Gene3D" id="2.20.100.10">
    <property type="entry name" value="Thrombospondin type-1 (TSP1) repeat"/>
    <property type="match status" value="2"/>
</dbReference>
<dbReference type="FunFam" id="2.20.100.10:FF:000001">
    <property type="entry name" value="semaphorin-5A isoform X1"/>
    <property type="match status" value="1"/>
</dbReference>
<proteinExistence type="predicted"/>
<keyword evidence="4" id="KW-1185">Reference proteome</keyword>
<name>A0A9D4DU32_DREPO</name>
<gene>
    <name evidence="3" type="ORF">DPMN_189422</name>
</gene>
<dbReference type="PANTHER" id="PTHR22906">
    <property type="entry name" value="PROPERDIN"/>
    <property type="match status" value="1"/>
</dbReference>
<reference evidence="3" key="1">
    <citation type="journal article" date="2019" name="bioRxiv">
        <title>The Genome of the Zebra Mussel, Dreissena polymorpha: A Resource for Invasive Species Research.</title>
        <authorList>
            <person name="McCartney M.A."/>
            <person name="Auch B."/>
            <person name="Kono T."/>
            <person name="Mallez S."/>
            <person name="Zhang Y."/>
            <person name="Obille A."/>
            <person name="Becker A."/>
            <person name="Abrahante J.E."/>
            <person name="Garbe J."/>
            <person name="Badalamenti J.P."/>
            <person name="Herman A."/>
            <person name="Mangelson H."/>
            <person name="Liachko I."/>
            <person name="Sullivan S."/>
            <person name="Sone E.D."/>
            <person name="Koren S."/>
            <person name="Silverstein K.A.T."/>
            <person name="Beckman K.B."/>
            <person name="Gohl D.M."/>
        </authorList>
    </citation>
    <scope>NUCLEOTIDE SEQUENCE</scope>
    <source>
        <strain evidence="3">Duluth1</strain>
        <tissue evidence="3">Whole animal</tissue>
    </source>
</reference>
<evidence type="ECO:0000256" key="2">
    <source>
        <dbReference type="ARBA" id="ARBA00023157"/>
    </source>
</evidence>
<sequence>MWSGCSVTCDVGLKKKTRTCTNLKPDRTGDNCVGKSTEYTVCLNEPCGARNGGWSSWGSWQSCSVTCGGGLKLRNRTCTNPTTTLYGKTCDGNSEAYAVCAKTACE</sequence>
<reference evidence="3" key="2">
    <citation type="submission" date="2020-11" db="EMBL/GenBank/DDBJ databases">
        <authorList>
            <person name="McCartney M.A."/>
            <person name="Auch B."/>
            <person name="Kono T."/>
            <person name="Mallez S."/>
            <person name="Becker A."/>
            <person name="Gohl D.M."/>
            <person name="Silverstein K.A.T."/>
            <person name="Koren S."/>
            <person name="Bechman K.B."/>
            <person name="Herman A."/>
            <person name="Abrahante J.E."/>
            <person name="Garbe J."/>
        </authorList>
    </citation>
    <scope>NUCLEOTIDE SEQUENCE</scope>
    <source>
        <strain evidence="3">Duluth1</strain>
        <tissue evidence="3">Whole animal</tissue>
    </source>
</reference>